<dbReference type="Proteomes" id="UP000002255">
    <property type="component" value="Chromosome"/>
</dbReference>
<dbReference type="SUPFAM" id="SSF88723">
    <property type="entry name" value="PIN domain-like"/>
    <property type="match status" value="1"/>
</dbReference>
<dbReference type="AlphaFoldDB" id="D1BX66"/>
<evidence type="ECO:0000256" key="3">
    <source>
        <dbReference type="ARBA" id="ARBA00022722"/>
    </source>
</evidence>
<name>D1BX66_XYLCX</name>
<feature type="domain" description="PIN" evidence="8">
    <location>
        <begin position="4"/>
        <end position="119"/>
    </location>
</feature>
<evidence type="ECO:0000313" key="10">
    <source>
        <dbReference type="Proteomes" id="UP000002255"/>
    </source>
</evidence>
<keyword evidence="5" id="KW-0378">Hydrolase</keyword>
<dbReference type="RefSeq" id="WP_012879376.1">
    <property type="nucleotide sequence ID" value="NC_013530.1"/>
</dbReference>
<dbReference type="PANTHER" id="PTHR33653">
    <property type="entry name" value="RIBONUCLEASE VAPC2"/>
    <property type="match status" value="1"/>
</dbReference>
<accession>D1BX66</accession>
<protein>
    <submittedName>
        <fullName evidence="9">PilT protein domain protein</fullName>
    </submittedName>
</protein>
<reference evidence="10" key="1">
    <citation type="submission" date="2009-11" db="EMBL/GenBank/DDBJ databases">
        <title>The complete chromosome of Xylanimonas cellulosilytica DSM 15894.</title>
        <authorList>
            <consortium name="US DOE Joint Genome Institute (JGI-PGF)"/>
            <person name="Lucas S."/>
            <person name="Copeland A."/>
            <person name="Lapidus A."/>
            <person name="Glavina del Rio T."/>
            <person name="Dalin E."/>
            <person name="Tice H."/>
            <person name="Bruce D."/>
            <person name="Goodwin L."/>
            <person name="Pitluck S."/>
            <person name="Kyrpides N."/>
            <person name="Mavromatis K."/>
            <person name="Ivanova N."/>
            <person name="Mikhailova N."/>
            <person name="Foster B."/>
            <person name="Clum A."/>
            <person name="Brettin T."/>
            <person name="Detter J.C."/>
            <person name="Han C."/>
            <person name="Larimer F."/>
            <person name="Land M."/>
            <person name="Hauser L."/>
            <person name="Markowitz V."/>
            <person name="Cheng J.F."/>
            <person name="Hugenholtz P."/>
            <person name="Woyke T."/>
            <person name="Wu D."/>
            <person name="Gehrich-Schroeter G."/>
            <person name="Schneider S."/>
            <person name="Pukall S.R."/>
            <person name="Klenk H.P."/>
            <person name="Eisen J.A."/>
        </authorList>
    </citation>
    <scope>NUCLEOTIDE SEQUENCE [LARGE SCALE GENOMIC DNA]</scope>
    <source>
        <strain evidence="10">DSM 15894 / CECT 5975 / LMG 20990 / XIL07</strain>
    </source>
</reference>
<dbReference type="InterPro" id="IPR050556">
    <property type="entry name" value="Type_II_TA_system_RNase"/>
</dbReference>
<dbReference type="eggNOG" id="COG1487">
    <property type="taxonomic scope" value="Bacteria"/>
</dbReference>
<dbReference type="PANTHER" id="PTHR33653:SF1">
    <property type="entry name" value="RIBONUCLEASE VAPC2"/>
    <property type="match status" value="1"/>
</dbReference>
<keyword evidence="10" id="KW-1185">Reference proteome</keyword>
<dbReference type="KEGG" id="xce:Xcel_2620"/>
<sequence length="134" mass="15155">MRALLDTNILVALMSAEEEDPDLDEVDESWVSSLTWTELLLGMHVTDKLGIYKERASRLDHLQSAFGPGLPFDDECVEMYGEILSRVDQRRGSPRAHRFDRMIAATAMANDLVLVTRNAADFTMLDDLLDVVER</sequence>
<evidence type="ECO:0000256" key="6">
    <source>
        <dbReference type="ARBA" id="ARBA00022842"/>
    </source>
</evidence>
<dbReference type="GO" id="GO:0046872">
    <property type="term" value="F:metal ion binding"/>
    <property type="evidence" value="ECO:0007669"/>
    <property type="project" value="UniProtKB-KW"/>
</dbReference>
<comment type="similarity">
    <text evidence="7">Belongs to the PINc/VapC protein family.</text>
</comment>
<organism evidence="9 10">
    <name type="scientific">Xylanimonas cellulosilytica (strain DSM 15894 / JCM 12276 / CECT 5975 / KCTC 9989 / LMG 20990 / NBRC 107835 / XIL07)</name>
    <dbReference type="NCBI Taxonomy" id="446471"/>
    <lineage>
        <taxon>Bacteria</taxon>
        <taxon>Bacillati</taxon>
        <taxon>Actinomycetota</taxon>
        <taxon>Actinomycetes</taxon>
        <taxon>Micrococcales</taxon>
        <taxon>Promicromonosporaceae</taxon>
        <taxon>Xylanimonas</taxon>
    </lineage>
</organism>
<gene>
    <name evidence="9" type="ordered locus">Xcel_2620</name>
</gene>
<dbReference type="HOGENOM" id="CLU_118482_0_2_11"/>
<dbReference type="GO" id="GO:0016787">
    <property type="term" value="F:hydrolase activity"/>
    <property type="evidence" value="ECO:0007669"/>
    <property type="project" value="UniProtKB-KW"/>
</dbReference>
<dbReference type="InterPro" id="IPR029060">
    <property type="entry name" value="PIN-like_dom_sf"/>
</dbReference>
<dbReference type="EMBL" id="CP001821">
    <property type="protein sequence ID" value="ACZ31634.1"/>
    <property type="molecule type" value="Genomic_DNA"/>
</dbReference>
<dbReference type="OrthoDB" id="3257696at2"/>
<keyword evidence="4" id="KW-0479">Metal-binding</keyword>
<dbReference type="STRING" id="446471.Xcel_2620"/>
<evidence type="ECO:0000313" key="9">
    <source>
        <dbReference type="EMBL" id="ACZ31634.1"/>
    </source>
</evidence>
<dbReference type="Pfam" id="PF01850">
    <property type="entry name" value="PIN"/>
    <property type="match status" value="1"/>
</dbReference>
<evidence type="ECO:0000256" key="7">
    <source>
        <dbReference type="ARBA" id="ARBA00038093"/>
    </source>
</evidence>
<reference evidence="9 10" key="2">
    <citation type="journal article" date="2010" name="Stand. Genomic Sci.">
        <title>Complete genome sequence of Xylanimonas cellulosilytica type strain (XIL07).</title>
        <authorList>
            <person name="Foster B."/>
            <person name="Pukall R."/>
            <person name="Abt B."/>
            <person name="Nolan M."/>
            <person name="Glavina Del Rio T."/>
            <person name="Chen F."/>
            <person name="Lucas S."/>
            <person name="Tice H."/>
            <person name="Pitluck S."/>
            <person name="Cheng J.-F."/>
            <person name="Chertkov O."/>
            <person name="Brettin T."/>
            <person name="Han C."/>
            <person name="Detter J.C."/>
            <person name="Bruce D."/>
            <person name="Goodwin L."/>
            <person name="Ivanova N."/>
            <person name="Mavromatis K."/>
            <person name="Pati A."/>
            <person name="Mikhailova N."/>
            <person name="Chen A."/>
            <person name="Palaniappan K."/>
            <person name="Land M."/>
            <person name="Hauser L."/>
            <person name="Chang Y.-J."/>
            <person name="Jeffries C.D."/>
            <person name="Chain P."/>
            <person name="Rohde M."/>
            <person name="Goeker M."/>
            <person name="Bristow J."/>
            <person name="Eisen J.A."/>
            <person name="Markowitz V."/>
            <person name="Hugenholtz P."/>
            <person name="Kyrpides N.C."/>
            <person name="Klenk H.-P."/>
            <person name="Lapidus A."/>
        </authorList>
    </citation>
    <scope>NUCLEOTIDE SEQUENCE [LARGE SCALE GENOMIC DNA]</scope>
    <source>
        <strain evidence="10">DSM 15894 / CECT 5975 / LMG 20990 / XIL07</strain>
    </source>
</reference>
<keyword evidence="3" id="KW-0540">Nuclease</keyword>
<comment type="cofactor">
    <cofactor evidence="1">
        <name>Mg(2+)</name>
        <dbReference type="ChEBI" id="CHEBI:18420"/>
    </cofactor>
</comment>
<evidence type="ECO:0000256" key="1">
    <source>
        <dbReference type="ARBA" id="ARBA00001946"/>
    </source>
</evidence>
<evidence type="ECO:0000259" key="8">
    <source>
        <dbReference type="Pfam" id="PF01850"/>
    </source>
</evidence>
<evidence type="ECO:0000256" key="5">
    <source>
        <dbReference type="ARBA" id="ARBA00022801"/>
    </source>
</evidence>
<keyword evidence="6" id="KW-0460">Magnesium</keyword>
<evidence type="ECO:0000256" key="2">
    <source>
        <dbReference type="ARBA" id="ARBA00022649"/>
    </source>
</evidence>
<evidence type="ECO:0000256" key="4">
    <source>
        <dbReference type="ARBA" id="ARBA00022723"/>
    </source>
</evidence>
<dbReference type="GO" id="GO:0004518">
    <property type="term" value="F:nuclease activity"/>
    <property type="evidence" value="ECO:0007669"/>
    <property type="project" value="UniProtKB-KW"/>
</dbReference>
<dbReference type="Gene3D" id="3.40.50.1010">
    <property type="entry name" value="5'-nuclease"/>
    <property type="match status" value="1"/>
</dbReference>
<keyword evidence="2" id="KW-1277">Toxin-antitoxin system</keyword>
<proteinExistence type="inferred from homology"/>
<dbReference type="InterPro" id="IPR002716">
    <property type="entry name" value="PIN_dom"/>
</dbReference>